<evidence type="ECO:0000313" key="2">
    <source>
        <dbReference type="Proteomes" id="UP000054466"/>
    </source>
</evidence>
<gene>
    <name evidence="1" type="ORF">PV07_09393</name>
</gene>
<dbReference type="Gene3D" id="1.20.58.130">
    <property type="match status" value="1"/>
</dbReference>
<dbReference type="RefSeq" id="XP_016246503.1">
    <property type="nucleotide sequence ID" value="XM_016396647.1"/>
</dbReference>
<proteinExistence type="predicted"/>
<dbReference type="GeneID" id="27348587"/>
<dbReference type="HOGENOM" id="CLU_1885543_0_0_1"/>
<name>A0A0D2AMF3_9EURO</name>
<accession>A0A0D2AMF3</accession>
<reference evidence="1 2" key="1">
    <citation type="submission" date="2015-01" db="EMBL/GenBank/DDBJ databases">
        <title>The Genome Sequence of Cladophialophora immunda CBS83496.</title>
        <authorList>
            <consortium name="The Broad Institute Genomics Platform"/>
            <person name="Cuomo C."/>
            <person name="de Hoog S."/>
            <person name="Gorbushina A."/>
            <person name="Stielow B."/>
            <person name="Teixiera M."/>
            <person name="Abouelleil A."/>
            <person name="Chapman S.B."/>
            <person name="Priest M."/>
            <person name="Young S.K."/>
            <person name="Wortman J."/>
            <person name="Nusbaum C."/>
            <person name="Birren B."/>
        </authorList>
    </citation>
    <scope>NUCLEOTIDE SEQUENCE [LARGE SCALE GENOMIC DNA]</scope>
    <source>
        <strain evidence="1 2">CBS 83496</strain>
    </source>
</reference>
<keyword evidence="2" id="KW-1185">Reference proteome</keyword>
<evidence type="ECO:0000313" key="1">
    <source>
        <dbReference type="EMBL" id="KIW26287.1"/>
    </source>
</evidence>
<dbReference type="STRING" id="569365.A0A0D2AMF3"/>
<dbReference type="VEuPathDB" id="FungiDB:PV07_09393"/>
<dbReference type="Proteomes" id="UP000054466">
    <property type="component" value="Unassembled WGS sequence"/>
</dbReference>
<sequence>MANQNPLGPQPDFNLIGDDIKKAQNLPGIRDGQEILAELRALRQEGAATQQAIAAIRQDSAATQQAIAAIQQDGAATRQELAAIRQDMAAMRQDLLTMISVNSSSEYLRGKPNRTSFAIPQPLCSEDSEYLIGYR</sequence>
<dbReference type="OrthoDB" id="4148930at2759"/>
<dbReference type="EMBL" id="KN847044">
    <property type="protein sequence ID" value="KIW26287.1"/>
    <property type="molecule type" value="Genomic_DNA"/>
</dbReference>
<protein>
    <submittedName>
        <fullName evidence="1">Uncharacterized protein</fullName>
    </submittedName>
</protein>
<dbReference type="AlphaFoldDB" id="A0A0D2AMF3"/>
<organism evidence="1 2">
    <name type="scientific">Cladophialophora immunda</name>
    <dbReference type="NCBI Taxonomy" id="569365"/>
    <lineage>
        <taxon>Eukaryota</taxon>
        <taxon>Fungi</taxon>
        <taxon>Dikarya</taxon>
        <taxon>Ascomycota</taxon>
        <taxon>Pezizomycotina</taxon>
        <taxon>Eurotiomycetes</taxon>
        <taxon>Chaetothyriomycetidae</taxon>
        <taxon>Chaetothyriales</taxon>
        <taxon>Herpotrichiellaceae</taxon>
        <taxon>Cladophialophora</taxon>
    </lineage>
</organism>